<dbReference type="InterPro" id="IPR010998">
    <property type="entry name" value="Integrase_recombinase_N"/>
</dbReference>
<comment type="caution">
    <text evidence="4">The sequence shown here is derived from an EMBL/GenBank/DDBJ whole genome shotgun (WGS) entry which is preliminary data.</text>
</comment>
<dbReference type="InterPro" id="IPR052925">
    <property type="entry name" value="Phage_Integrase-like_Recomb"/>
</dbReference>
<keyword evidence="2" id="KW-0233">DNA recombination</keyword>
<accession>A0A8S3V2H8</accession>
<feature type="region of interest" description="Disordered" evidence="3">
    <location>
        <begin position="91"/>
        <end position="111"/>
    </location>
</feature>
<evidence type="ECO:0000256" key="3">
    <source>
        <dbReference type="SAM" id="MobiDB-lite"/>
    </source>
</evidence>
<dbReference type="Gene3D" id="1.10.443.10">
    <property type="entry name" value="Intergrase catalytic core"/>
    <property type="match status" value="1"/>
</dbReference>
<dbReference type="EMBL" id="CAJPWZ010003055">
    <property type="protein sequence ID" value="CAG2250530.1"/>
    <property type="molecule type" value="Genomic_DNA"/>
</dbReference>
<organism evidence="4 5">
    <name type="scientific">Mytilus edulis</name>
    <name type="common">Blue mussel</name>
    <dbReference type="NCBI Taxonomy" id="6550"/>
    <lineage>
        <taxon>Eukaryota</taxon>
        <taxon>Metazoa</taxon>
        <taxon>Spiralia</taxon>
        <taxon>Lophotrochozoa</taxon>
        <taxon>Mollusca</taxon>
        <taxon>Bivalvia</taxon>
        <taxon>Autobranchia</taxon>
        <taxon>Pteriomorphia</taxon>
        <taxon>Mytilida</taxon>
        <taxon>Mytiloidea</taxon>
        <taxon>Mytilidae</taxon>
        <taxon>Mytilinae</taxon>
        <taxon>Mytilus</taxon>
    </lineage>
</organism>
<dbReference type="Gene3D" id="1.10.150.130">
    <property type="match status" value="1"/>
</dbReference>
<evidence type="ECO:0000313" key="4">
    <source>
        <dbReference type="EMBL" id="CAG2250530.1"/>
    </source>
</evidence>
<dbReference type="AlphaFoldDB" id="A0A8S3V2H8"/>
<dbReference type="InterPro" id="IPR013762">
    <property type="entry name" value="Integrase-like_cat_sf"/>
</dbReference>
<dbReference type="PANTHER" id="PTHR34605:SF4">
    <property type="entry name" value="DNA ADENINE METHYLTRANSFERASE"/>
    <property type="match status" value="1"/>
</dbReference>
<dbReference type="OrthoDB" id="6195385at2759"/>
<dbReference type="GO" id="GO:0006310">
    <property type="term" value="P:DNA recombination"/>
    <property type="evidence" value="ECO:0007669"/>
    <property type="project" value="UniProtKB-KW"/>
</dbReference>
<keyword evidence="1" id="KW-0238">DNA-binding</keyword>
<dbReference type="SUPFAM" id="SSF56349">
    <property type="entry name" value="DNA breaking-rejoining enzymes"/>
    <property type="match status" value="1"/>
</dbReference>
<sequence>MPSIYGPRSPELIQGEGIPNHMIVRWKNQQMVMAVQTTMVQNSTPKNFFVALANSTPMTGTVVNQTAISNQQCAFTATNLVTSQEPVHSKESHLQLSAHQKNRCQNQHEVNSSQSSVINEVEYSFDIINNYETETGKTLINVKGNLRRNVEFWKNVLCANDFIINTINLGYRIPFCEKLHFKCITPMFRLPERIIYSDASEYAGAGFTVGDNHIVHFMWDKEDRIKSSTWRELKAVKNILESLQLMLCGKLIKLYTDNQNVVKIVQKGSMKLDLQVIALDIFHICLNNNIVLESQWKQFEDYANNPRLASVIDVLPSIIKSSKAKSTNNKYRIYFEKFRKWCVLFGLQYSPATSTTISLYIGGLIQQGISVSVLEANYYSIKWHHDKNFKDNPCSDEFLSLIVEGGKRILSKPINKKEPVTPEILQMIISKYGIENDLSSLRICVLCLLGFSGFLRYSELAAIKAKHITFFVSYMSILLEKNKFDTVANKKKFDRLEARLDKFDNSKLDKQIKQALSQIKRFSDNYDNIGGGDTYVRWGRSTCPSKNGTTLVYSGFSGGGYYAAAGAPAEPVCLPTDPNFLKTSGTNTAFIYGMEFQSKFFGSDALNQDVPCSVCHVQIGTTIMIPGKTTCNKGWKLEYAGNLGAGYYGHAAASTYLCVDLNPEYLHHGSHYYIGKRLYEVVGQCGSLPCPPYRHGYPLTCAVCSK</sequence>
<protein>
    <submittedName>
        <fullName evidence="4">Uncharacterized protein</fullName>
    </submittedName>
</protein>
<reference evidence="4" key="1">
    <citation type="submission" date="2021-03" db="EMBL/GenBank/DDBJ databases">
        <authorList>
            <person name="Bekaert M."/>
        </authorList>
    </citation>
    <scope>NUCLEOTIDE SEQUENCE</scope>
</reference>
<evidence type="ECO:0000313" key="5">
    <source>
        <dbReference type="Proteomes" id="UP000683360"/>
    </source>
</evidence>
<keyword evidence="5" id="KW-1185">Reference proteome</keyword>
<name>A0A8S3V2H8_MYTED</name>
<feature type="compositionally biased region" description="Polar residues" evidence="3">
    <location>
        <begin position="94"/>
        <end position="111"/>
    </location>
</feature>
<evidence type="ECO:0000256" key="1">
    <source>
        <dbReference type="ARBA" id="ARBA00023125"/>
    </source>
</evidence>
<dbReference type="Proteomes" id="UP000683360">
    <property type="component" value="Unassembled WGS sequence"/>
</dbReference>
<dbReference type="PANTHER" id="PTHR34605">
    <property type="entry name" value="PHAGE_INTEGRASE DOMAIN-CONTAINING PROTEIN"/>
    <property type="match status" value="1"/>
</dbReference>
<dbReference type="SUPFAM" id="SSF47823">
    <property type="entry name" value="lambda integrase-like, N-terminal domain"/>
    <property type="match status" value="1"/>
</dbReference>
<gene>
    <name evidence="4" type="ORF">MEDL_62251</name>
</gene>
<proteinExistence type="predicted"/>
<dbReference type="GO" id="GO:0003677">
    <property type="term" value="F:DNA binding"/>
    <property type="evidence" value="ECO:0007669"/>
    <property type="project" value="UniProtKB-KW"/>
</dbReference>
<evidence type="ECO:0000256" key="2">
    <source>
        <dbReference type="ARBA" id="ARBA00023172"/>
    </source>
</evidence>
<dbReference type="GO" id="GO:0015074">
    <property type="term" value="P:DNA integration"/>
    <property type="evidence" value="ECO:0007669"/>
    <property type="project" value="InterPro"/>
</dbReference>
<dbReference type="CDD" id="cd09275">
    <property type="entry name" value="RNase_HI_RT_DIRS1"/>
    <property type="match status" value="1"/>
</dbReference>
<dbReference type="InterPro" id="IPR011010">
    <property type="entry name" value="DNA_brk_join_enz"/>
</dbReference>